<reference evidence="1 2" key="1">
    <citation type="submission" date="2014-02" db="EMBL/GenBank/DDBJ databases">
        <title>Draft genome sequence of Lysinibacillus boronitolerans NBRC 103108.</title>
        <authorList>
            <person name="Zhang F."/>
            <person name="Wang G."/>
            <person name="Zhang L."/>
        </authorList>
    </citation>
    <scope>NUCLEOTIDE SEQUENCE [LARGE SCALE GENOMIC DNA]</scope>
    <source>
        <strain evidence="1 2">NBRC 103108</strain>
    </source>
</reference>
<dbReference type="RefSeq" id="WP_036075088.1">
    <property type="nucleotide sequence ID" value="NZ_AVCW01000032.1"/>
</dbReference>
<gene>
    <name evidence="1" type="ORF">CD31_01115</name>
</gene>
<name>A0ABR4Y5D3_9BACI</name>
<sequence length="93" mass="10616">MAKKLKCHYCKNTITEKSPSHYNCGCRTRPAPTSVSVGFVLAHDEYKKAIEEIAHLTIHHESMSEQDMRKTLSEVAKSVKEAIVNVENYKMTY</sequence>
<proteinExistence type="predicted"/>
<dbReference type="Proteomes" id="UP000030487">
    <property type="component" value="Unassembled WGS sequence"/>
</dbReference>
<protein>
    <recommendedName>
        <fullName evidence="3">Recombinase zinc beta ribbon domain-containing protein</fullName>
    </recommendedName>
</protein>
<evidence type="ECO:0000313" key="1">
    <source>
        <dbReference type="EMBL" id="KGR89196.1"/>
    </source>
</evidence>
<evidence type="ECO:0008006" key="3">
    <source>
        <dbReference type="Google" id="ProtNLM"/>
    </source>
</evidence>
<comment type="caution">
    <text evidence="1">The sequence shown here is derived from an EMBL/GenBank/DDBJ whole genome shotgun (WGS) entry which is preliminary data.</text>
</comment>
<keyword evidence="2" id="KW-1185">Reference proteome</keyword>
<dbReference type="EMBL" id="JPVR01000050">
    <property type="protein sequence ID" value="KGR89196.1"/>
    <property type="molecule type" value="Genomic_DNA"/>
</dbReference>
<organism evidence="1 2">
    <name type="scientific">Lysinibacillus boronitolerans JCM 21713 = 10a = NBRC 103108</name>
    <dbReference type="NCBI Taxonomy" id="1294264"/>
    <lineage>
        <taxon>Bacteria</taxon>
        <taxon>Bacillati</taxon>
        <taxon>Bacillota</taxon>
        <taxon>Bacilli</taxon>
        <taxon>Bacillales</taxon>
        <taxon>Bacillaceae</taxon>
        <taxon>Lysinibacillus</taxon>
    </lineage>
</organism>
<evidence type="ECO:0000313" key="2">
    <source>
        <dbReference type="Proteomes" id="UP000030487"/>
    </source>
</evidence>
<accession>A0ABR4Y5D3</accession>